<dbReference type="PROSITE" id="PS51318">
    <property type="entry name" value="TAT"/>
    <property type="match status" value="1"/>
</dbReference>
<dbReference type="InterPro" id="IPR037293">
    <property type="entry name" value="Gal_Oxidase_central_sf"/>
</dbReference>
<organism evidence="4 5">
    <name type="scientific">Streptomyces beihaiensis</name>
    <dbReference type="NCBI Taxonomy" id="2984495"/>
    <lineage>
        <taxon>Bacteria</taxon>
        <taxon>Bacillati</taxon>
        <taxon>Actinomycetota</taxon>
        <taxon>Actinomycetes</taxon>
        <taxon>Kitasatosporales</taxon>
        <taxon>Streptomycetaceae</taxon>
        <taxon>Streptomyces</taxon>
    </lineage>
</organism>
<dbReference type="CDD" id="cd02851">
    <property type="entry name" value="E_set_GO_C"/>
    <property type="match status" value="1"/>
</dbReference>
<evidence type="ECO:0000259" key="3">
    <source>
        <dbReference type="Pfam" id="PF21110"/>
    </source>
</evidence>
<dbReference type="Gene3D" id="2.60.40.10">
    <property type="entry name" value="Immunoglobulins"/>
    <property type="match status" value="1"/>
</dbReference>
<dbReference type="InterPro" id="IPR011043">
    <property type="entry name" value="Gal_Oxase/kelch_b-propeller"/>
</dbReference>
<evidence type="ECO:0000313" key="4">
    <source>
        <dbReference type="EMBL" id="MCX3062633.1"/>
    </source>
</evidence>
<dbReference type="Pfam" id="PF21110">
    <property type="entry name" value="GlxA"/>
    <property type="match status" value="1"/>
</dbReference>
<feature type="signal peptide" evidence="1">
    <location>
        <begin position="1"/>
        <end position="26"/>
    </location>
</feature>
<dbReference type="PANTHER" id="PTHR32208:SF21">
    <property type="entry name" value="LOW QUALITY PROTEIN: ALDEHYDE OXIDASE GLOX-LIKE"/>
    <property type="match status" value="1"/>
</dbReference>
<accession>A0ABT3TZZ8</accession>
<keyword evidence="1" id="KW-0732">Signal</keyword>
<comment type="caution">
    <text evidence="4">The sequence shown here is derived from an EMBL/GenBank/DDBJ whole genome shotgun (WGS) entry which is preliminary data.</text>
</comment>
<dbReference type="Proteomes" id="UP001163064">
    <property type="component" value="Unassembled WGS sequence"/>
</dbReference>
<dbReference type="EMBL" id="JAPHNL010000277">
    <property type="protein sequence ID" value="MCX3062633.1"/>
    <property type="molecule type" value="Genomic_DNA"/>
</dbReference>
<dbReference type="Pfam" id="PF09118">
    <property type="entry name" value="GO-like_E_set"/>
    <property type="match status" value="1"/>
</dbReference>
<dbReference type="InterPro" id="IPR014756">
    <property type="entry name" value="Ig_E-set"/>
</dbReference>
<keyword evidence="5" id="KW-1185">Reference proteome</keyword>
<gene>
    <name evidence="4" type="ORF">OFY01_23330</name>
</gene>
<protein>
    <submittedName>
        <fullName evidence="4">Kelch motif-containing protein</fullName>
    </submittedName>
</protein>
<evidence type="ECO:0000256" key="1">
    <source>
        <dbReference type="SAM" id="SignalP"/>
    </source>
</evidence>
<evidence type="ECO:0000313" key="5">
    <source>
        <dbReference type="Proteomes" id="UP001163064"/>
    </source>
</evidence>
<dbReference type="PANTHER" id="PTHR32208">
    <property type="entry name" value="SECRETED PROTEIN-RELATED"/>
    <property type="match status" value="1"/>
</dbReference>
<feature type="domain" description="GlxA-like beta barrel" evidence="3">
    <location>
        <begin position="152"/>
        <end position="254"/>
    </location>
</feature>
<dbReference type="RefSeq" id="WP_266602990.1">
    <property type="nucleotide sequence ID" value="NZ_JAPHNL010000277.1"/>
</dbReference>
<dbReference type="InterPro" id="IPR006311">
    <property type="entry name" value="TAT_signal"/>
</dbReference>
<sequence>MAARPSRSRLLSRKTLLGAGAVVALAAVNAPAVLGAASNAYHDWEIEQPSYKAAMGHWAIADMPKSYQLNSIHAIMLHTGKVLLIAGSGNDIKHFEGGSFRATLWDPVKNTFKKIDTPADMFCAGHAQLPDGKILVAGGTARYEVLKGDVKRAGGAMLVKNEDPDKSRTLPKGTVFRSPDGAEYRSQFPVHVPAAKKKIVGPGGTAKVTASQARVYVESTVEGSRGITQATDQYEIEGLKGKDADNVYGIANKLGLDKKDFQGIKSAYEFDPVTENFTKVGSMHEARWYPTLTSLSDGRVLAVSGLDDIGQVVPGKSEIYDPKTKTWKYTGMKRQFPTYPSFFLTGKKKIFYSGSNAGYGPADVGRTPGLWDIGTNAFSPVKGLKDPKILETSSSVLLPPAQDHKVMVLGGGGIGESHKSTARTAIVDLKQDNPTFQQGPDLPEKTRYLNSVLLPDDKVFTTGGSRDYRGRSDSDILRSQIYDPAKNTFTAAAAPTVGRNYHTEALLLPDGRVAVFGSDPLFGDKANTKPGTFEQRVEVFEPPYLHHGERPDLSVAQKSVEHGGTLTLRTKDAKDITRVRLMHPGSATHVTDFDQRSIALDVRRGADGSLTATVPDDTALVPSGWYMVFVTDRGGVPSKAAWVHVTAS</sequence>
<proteinExistence type="predicted"/>
<dbReference type="SUPFAM" id="SSF81296">
    <property type="entry name" value="E set domains"/>
    <property type="match status" value="1"/>
</dbReference>
<dbReference type="SUPFAM" id="SSF50965">
    <property type="entry name" value="Galactose oxidase, central domain"/>
    <property type="match status" value="1"/>
</dbReference>
<dbReference type="Gene3D" id="2.130.10.80">
    <property type="entry name" value="Galactose oxidase/kelch, beta-propeller"/>
    <property type="match status" value="2"/>
</dbReference>
<name>A0ABT3TZZ8_9ACTN</name>
<dbReference type="InterPro" id="IPR015202">
    <property type="entry name" value="GO-like_E_set"/>
</dbReference>
<dbReference type="InterPro" id="IPR049305">
    <property type="entry name" value="GlxA-like_b-barrel"/>
</dbReference>
<feature type="chain" id="PRO_5045799974" evidence="1">
    <location>
        <begin position="27"/>
        <end position="648"/>
    </location>
</feature>
<reference evidence="4" key="1">
    <citation type="submission" date="2022-10" db="EMBL/GenBank/DDBJ databases">
        <title>Streptomyces beihaiensis sp. nov., a chitin degrading actinobacterium, isolated from shrimp pond soil.</title>
        <authorList>
            <person name="Xie J."/>
            <person name="Shen N."/>
        </authorList>
    </citation>
    <scope>NUCLEOTIDE SEQUENCE</scope>
    <source>
        <strain evidence="4">GXMU-J5</strain>
    </source>
</reference>
<dbReference type="InterPro" id="IPR013783">
    <property type="entry name" value="Ig-like_fold"/>
</dbReference>
<evidence type="ECO:0000259" key="2">
    <source>
        <dbReference type="Pfam" id="PF09118"/>
    </source>
</evidence>
<feature type="domain" description="Galactose oxidase-like Early set" evidence="2">
    <location>
        <begin position="550"/>
        <end position="645"/>
    </location>
</feature>